<reference evidence="14" key="5">
    <citation type="submission" date="2025-09" db="UniProtKB">
        <authorList>
            <consortium name="Ensembl"/>
        </authorList>
    </citation>
    <scope>IDENTIFICATION</scope>
</reference>
<evidence type="ECO:0000256" key="6">
    <source>
        <dbReference type="ARBA" id="ARBA00022737"/>
    </source>
</evidence>
<feature type="coiled-coil region" evidence="12">
    <location>
        <begin position="1058"/>
        <end position="1085"/>
    </location>
</feature>
<keyword evidence="2" id="KW-0963">Cytoplasm</keyword>
<dbReference type="FunFam" id="1.10.238.10:FF:000209">
    <property type="entry name" value="Ninein like"/>
    <property type="match status" value="1"/>
</dbReference>
<keyword evidence="10" id="KW-0206">Cytoskeleton</keyword>
<dbReference type="InterPro" id="IPR002048">
    <property type="entry name" value="EF_hand_dom"/>
</dbReference>
<gene>
    <name evidence="14" type="primary">NINL</name>
</gene>
<reference evidence="15" key="3">
    <citation type="submission" date="2018-12" db="EMBL/GenBank/DDBJ databases">
        <title>G10K-VGP greater horseshoe bat female genome, primary haplotype.</title>
        <authorList>
            <person name="Teeling E."/>
            <person name="Myers G."/>
            <person name="Vernes S."/>
            <person name="Pippel M."/>
            <person name="Winkler S."/>
            <person name="Fedrigo O."/>
            <person name="Rhie A."/>
            <person name="Koren S."/>
            <person name="Phillippy A."/>
            <person name="Lewin H."/>
            <person name="Damas J."/>
            <person name="Howe K."/>
            <person name="Mountcastle J."/>
            <person name="Jarvis E.D."/>
        </authorList>
    </citation>
    <scope>NUCLEOTIDE SEQUENCE [LARGE SCALE GENOMIC DNA]</scope>
</reference>
<dbReference type="GO" id="GO:0005813">
    <property type="term" value="C:centrosome"/>
    <property type="evidence" value="ECO:0007669"/>
    <property type="project" value="UniProtKB-SubCell"/>
</dbReference>
<dbReference type="SUPFAM" id="SSF47473">
    <property type="entry name" value="EF-hand"/>
    <property type="match status" value="1"/>
</dbReference>
<keyword evidence="7" id="KW-0106">Calcium</keyword>
<dbReference type="Proteomes" id="UP000472240">
    <property type="component" value="Chromosome 23"/>
</dbReference>
<organism evidence="14 15">
    <name type="scientific">Rhinolophus ferrumequinum</name>
    <name type="common">Greater horseshoe bat</name>
    <dbReference type="NCBI Taxonomy" id="59479"/>
    <lineage>
        <taxon>Eukaryota</taxon>
        <taxon>Metazoa</taxon>
        <taxon>Chordata</taxon>
        <taxon>Craniata</taxon>
        <taxon>Vertebrata</taxon>
        <taxon>Euteleostomi</taxon>
        <taxon>Mammalia</taxon>
        <taxon>Eutheria</taxon>
        <taxon>Laurasiatheria</taxon>
        <taxon>Chiroptera</taxon>
        <taxon>Yinpterochiroptera</taxon>
        <taxon>Rhinolophoidea</taxon>
        <taxon>Rhinolophidae</taxon>
        <taxon>Rhinolophinae</taxon>
        <taxon>Rhinolophus</taxon>
    </lineage>
</organism>
<dbReference type="InParanoid" id="A0A671F242"/>
<dbReference type="PROSITE" id="PS00018">
    <property type="entry name" value="EF_HAND_1"/>
    <property type="match status" value="1"/>
</dbReference>
<evidence type="ECO:0000313" key="15">
    <source>
        <dbReference type="Proteomes" id="UP000472240"/>
    </source>
</evidence>
<protein>
    <recommendedName>
        <fullName evidence="11">Ninein-like protein</fullName>
    </recommendedName>
</protein>
<feature type="coiled-coil region" evidence="12">
    <location>
        <begin position="545"/>
        <end position="579"/>
    </location>
</feature>
<sequence>MDEEEENHYVSQLREVYSSCDTTGTGFLDREELTQLCLKLHLEKQLPILLQTLLGNDHFSRVNFEEFKEGFVAVLSSDAGVGLSDEDSSSLESAASRAVPPKYVSGSKWYGRRSRPELCNSATGDKCLAEQQAKATVRHQLRRSVSLESVESLKSDEEAESAKESQNELFETQGQLPTWGSEVFGSPQKSCSPLFDTPESQVRGIWEELGVGSSGHLNEQELALVCQSIGLQGLKKEELEDLFNKLDQDRDGRVSLEEFQLGLYNHGPTSLLESSTPVKLSRSWSHYQVLEEGDCRTTTTSSLVSMCSGPRLFCSIDNGTGFACPEQLFALWAQEGVQNGREVFQSLDFSLDEKVNLLELTWALENELMMVSSPTQQAALACYRQELRFLQGQVEQMVKERDKARKDLEKAEKRNLEFVKEMDDCHCALEQLTEKKIKHLEQGYRERLSLLRSEVEVEHELFWEQALRQRASLEKDLEHLQAEEASLREKLTLALKENSRLQKEIIEVVEKLSESEKLALKLQNDLQFVLKDKLEPHSTELLAQEERFEEVLKEYELKCRDLQDQNDELQAALEGLRAWLPQSWHSWPHDINRNVLLFAGIISSVGDSTPVSIETEIMMEQVKEHYQDLKIQLETKVNFYEREIEVIKKDFAKERNEMEQAFKLEVSVLEDQKADLETLHVKSQEVIRGLQDQLQSAALGPELERKFELEKVEMEQCYTQALSGLAQRHQHKLQQMRSSATSILDFTSRVSCQAPKFTIELGKLPDLWTAYGGQCLEFPLSFFNFSCRIELDRIFEENTLFKNELGRIQQELECTERTNDTQRKEIEVLKKDKEKTSSEMEELNKQSQKCKDELSQLNQRVLQLGEEASTQQAQNEKNYITIQLLTQRLEEARCREELQGDQIQKLELELEHMNQECQNLRLSQSHLRETLKKSQNQVSLHGANPRLAQSQHSQAVHQLREQVEQRVPLMGCVAALQQLLERKWCEKGRRLEAQREEHKKQLKDAEERVEEVEMILKNMEMLLQEKVGELGEQFEKNTKSDLLLKDLYVENAHLMKALQVTEEKQRGAERKNRILEEKVRALNRLISKVTSASLSV</sequence>
<dbReference type="Pfam" id="PF13499">
    <property type="entry name" value="EF-hand_7"/>
    <property type="match status" value="1"/>
</dbReference>
<evidence type="ECO:0000256" key="4">
    <source>
        <dbReference type="ARBA" id="ARBA00022701"/>
    </source>
</evidence>
<keyword evidence="9 12" id="KW-0175">Coiled coil</keyword>
<evidence type="ECO:0000256" key="1">
    <source>
        <dbReference type="ARBA" id="ARBA00004300"/>
    </source>
</evidence>
<dbReference type="PANTHER" id="PTHR18905">
    <property type="entry name" value="NINEIN"/>
    <property type="match status" value="1"/>
</dbReference>
<evidence type="ECO:0000259" key="13">
    <source>
        <dbReference type="PROSITE" id="PS50222"/>
    </source>
</evidence>
<reference evidence="14" key="4">
    <citation type="submission" date="2025-08" db="UniProtKB">
        <authorList>
            <consortium name="Ensembl"/>
        </authorList>
    </citation>
    <scope>IDENTIFICATION</scope>
</reference>
<name>A0A671F242_RHIFE</name>
<evidence type="ECO:0000256" key="10">
    <source>
        <dbReference type="ARBA" id="ARBA00023212"/>
    </source>
</evidence>
<evidence type="ECO:0000256" key="12">
    <source>
        <dbReference type="SAM" id="Coils"/>
    </source>
</evidence>
<dbReference type="InterPro" id="IPR011992">
    <property type="entry name" value="EF-hand-dom_pair"/>
</dbReference>
<reference evidence="14 15" key="1">
    <citation type="journal article" date="2015" name="Annu Rev Anim Biosci">
        <title>The Genome 10K Project: a way forward.</title>
        <authorList>
            <person name="Koepfli K.P."/>
            <person name="Paten B."/>
            <person name="O'Brien S.J."/>
            <person name="Koepfli K.P."/>
            <person name="Paten B."/>
            <person name="Antunes A."/>
            <person name="Belov K."/>
            <person name="Bustamante C."/>
            <person name="Castoe T.A."/>
            <person name="Clawson H."/>
            <person name="Crawford A.J."/>
            <person name="Diekhans M."/>
            <person name="Distel D."/>
            <person name="Durbin R."/>
            <person name="Earl D."/>
            <person name="Fujita M.K."/>
            <person name="Gamble T."/>
            <person name="Georges A."/>
            <person name="Gemmell N."/>
            <person name="Gilbert M.T."/>
            <person name="Graves J.M."/>
            <person name="Green R.E."/>
            <person name="Hickey G."/>
            <person name="Jarvis E.D."/>
            <person name="Johnson W."/>
            <person name="Komissarov A."/>
            <person name="Korf I."/>
            <person name="Kuhn R."/>
            <person name="Larkin D.M."/>
            <person name="Lewin H."/>
            <person name="Lopez J.V."/>
            <person name="Ma J."/>
            <person name="Marques-Bonet T."/>
            <person name="Miller W."/>
            <person name="Murphy R."/>
            <person name="Pevzner P."/>
            <person name="Shapiro B."/>
            <person name="Steiner C."/>
            <person name="Tamazian G."/>
            <person name="Venkatesh B."/>
            <person name="Wang J."/>
            <person name="Wayne R."/>
            <person name="Wiley E."/>
            <person name="Yang H."/>
            <person name="Zhang G."/>
            <person name="Haussler D."/>
            <person name="Ryder O."/>
            <person name="O'Brien S.J."/>
        </authorList>
    </citation>
    <scope>NUCLEOTIDE SEQUENCE</scope>
</reference>
<accession>A0A671F242</accession>
<feature type="domain" description="EF-hand" evidence="13">
    <location>
        <begin position="234"/>
        <end position="269"/>
    </location>
</feature>
<evidence type="ECO:0000256" key="9">
    <source>
        <dbReference type="ARBA" id="ARBA00023054"/>
    </source>
</evidence>
<dbReference type="GO" id="GO:0034454">
    <property type="term" value="P:microtubule anchoring at centrosome"/>
    <property type="evidence" value="ECO:0007669"/>
    <property type="project" value="TreeGrafter"/>
</dbReference>
<feature type="coiled-coil region" evidence="12">
    <location>
        <begin position="463"/>
        <end position="518"/>
    </location>
</feature>
<dbReference type="GeneTree" id="ENSGT00660000095541"/>
<evidence type="ECO:0000313" key="14">
    <source>
        <dbReference type="Ensembl" id="ENSRFEP00010016652.1"/>
    </source>
</evidence>
<comment type="subcellular location">
    <subcellularLocation>
        <location evidence="1">Cytoplasm</location>
        <location evidence="1">Cytoskeleton</location>
        <location evidence="1">Microtubule organizing center</location>
        <location evidence="1">Centrosome</location>
    </subcellularLocation>
</comment>
<dbReference type="PANTHER" id="PTHR18905:SF12">
    <property type="entry name" value="NINEIN-LIKE PROTEIN"/>
    <property type="match status" value="1"/>
</dbReference>
<dbReference type="PROSITE" id="PS50222">
    <property type="entry name" value="EF_HAND_2"/>
    <property type="match status" value="2"/>
</dbReference>
<reference evidence="14 15" key="2">
    <citation type="journal article" date="2018" name="Annu Rev Anim Biosci">
        <title>Bat Biology, Genomes, and the Bat1K Project: To Generate Chromosome-Level Genomes for All Living Bat Species.</title>
        <authorList>
            <person name="Teeling E.C."/>
            <person name="Vernes S.C."/>
            <person name="Davalos L.M."/>
            <person name="Ray D.A."/>
            <person name="Gilbert M.T.P."/>
            <person name="Myers E."/>
        </authorList>
    </citation>
    <scope>NUCLEOTIDE SEQUENCE</scope>
</reference>
<evidence type="ECO:0000256" key="11">
    <source>
        <dbReference type="ARBA" id="ARBA00071185"/>
    </source>
</evidence>
<keyword evidence="4" id="KW-0493">Microtubule</keyword>
<dbReference type="GO" id="GO:0005874">
    <property type="term" value="C:microtubule"/>
    <property type="evidence" value="ECO:0007669"/>
    <property type="project" value="UniProtKB-KW"/>
</dbReference>
<keyword evidence="5" id="KW-0479">Metal-binding</keyword>
<dbReference type="OMA" id="SYHQGQV"/>
<feature type="coiled-coil region" evidence="12">
    <location>
        <begin position="805"/>
        <end position="923"/>
    </location>
</feature>
<feature type="coiled-coil region" evidence="12">
    <location>
        <begin position="988"/>
        <end position="1022"/>
    </location>
</feature>
<evidence type="ECO:0000256" key="7">
    <source>
        <dbReference type="ARBA" id="ARBA00022837"/>
    </source>
</evidence>
<feature type="coiled-coil region" evidence="12">
    <location>
        <begin position="623"/>
        <end position="657"/>
    </location>
</feature>
<dbReference type="Ensembl" id="ENSRFET00010018168.1">
    <property type="protein sequence ID" value="ENSRFEP00010016652.1"/>
    <property type="gene ID" value="ENSRFEG00010011279.1"/>
</dbReference>
<keyword evidence="15" id="KW-1185">Reference proteome</keyword>
<dbReference type="InterPro" id="IPR018247">
    <property type="entry name" value="EF_Hand_1_Ca_BS"/>
</dbReference>
<dbReference type="FunCoup" id="A0A671F242">
    <property type="interactions" value="688"/>
</dbReference>
<evidence type="ECO:0000256" key="3">
    <source>
        <dbReference type="ARBA" id="ARBA00022553"/>
    </source>
</evidence>
<keyword evidence="8" id="KW-0832">Ubl conjugation</keyword>
<keyword evidence="6" id="KW-0677">Repeat</keyword>
<dbReference type="SMART" id="SM00054">
    <property type="entry name" value="EFh"/>
    <property type="match status" value="3"/>
</dbReference>
<proteinExistence type="predicted"/>
<feature type="coiled-coil region" evidence="12">
    <location>
        <begin position="380"/>
        <end position="421"/>
    </location>
</feature>
<keyword evidence="3" id="KW-0597">Phosphoprotein</keyword>
<evidence type="ECO:0000256" key="8">
    <source>
        <dbReference type="ARBA" id="ARBA00022843"/>
    </source>
</evidence>
<dbReference type="AlphaFoldDB" id="A0A671F242"/>
<dbReference type="FunFam" id="1.10.238.10:FF:000094">
    <property type="entry name" value="ninein isoform X7"/>
    <property type="match status" value="1"/>
</dbReference>
<evidence type="ECO:0000256" key="2">
    <source>
        <dbReference type="ARBA" id="ARBA00022490"/>
    </source>
</evidence>
<evidence type="ECO:0000256" key="5">
    <source>
        <dbReference type="ARBA" id="ARBA00022723"/>
    </source>
</evidence>
<feature type="domain" description="EF-hand" evidence="13">
    <location>
        <begin position="8"/>
        <end position="43"/>
    </location>
</feature>
<dbReference type="GO" id="GO:0005509">
    <property type="term" value="F:calcium ion binding"/>
    <property type="evidence" value="ECO:0007669"/>
    <property type="project" value="InterPro"/>
</dbReference>
<dbReference type="Gene3D" id="1.10.238.10">
    <property type="entry name" value="EF-hand"/>
    <property type="match status" value="2"/>
</dbReference>
<dbReference type="CDD" id="cd00051">
    <property type="entry name" value="EFh"/>
    <property type="match status" value="1"/>
</dbReference>